<name>A0A1I7WQZ6_HETBA</name>
<evidence type="ECO:0000313" key="3">
    <source>
        <dbReference type="WBParaSite" id="Hba_07519"/>
    </source>
</evidence>
<dbReference type="AlphaFoldDB" id="A0A1I7WQZ6"/>
<protein>
    <submittedName>
        <fullName evidence="3">Uncharacterized protein</fullName>
    </submittedName>
</protein>
<evidence type="ECO:0000313" key="2">
    <source>
        <dbReference type="Proteomes" id="UP000095283"/>
    </source>
</evidence>
<keyword evidence="1" id="KW-0472">Membrane</keyword>
<sequence>MTNGNNLSNLIHLSCLHPLLCYLIIYLSYILSYNRSLKKLYHTFLDMYKFRIFKIFRFGQNLINSQSFNKKVGKSHHGSFSLI</sequence>
<reference evidence="3" key="1">
    <citation type="submission" date="2016-11" db="UniProtKB">
        <authorList>
            <consortium name="WormBaseParasite"/>
        </authorList>
    </citation>
    <scope>IDENTIFICATION</scope>
</reference>
<dbReference type="WBParaSite" id="Hba_07519">
    <property type="protein sequence ID" value="Hba_07519"/>
    <property type="gene ID" value="Hba_07519"/>
</dbReference>
<organism evidence="2 3">
    <name type="scientific">Heterorhabditis bacteriophora</name>
    <name type="common">Entomopathogenic nematode worm</name>
    <dbReference type="NCBI Taxonomy" id="37862"/>
    <lineage>
        <taxon>Eukaryota</taxon>
        <taxon>Metazoa</taxon>
        <taxon>Ecdysozoa</taxon>
        <taxon>Nematoda</taxon>
        <taxon>Chromadorea</taxon>
        <taxon>Rhabditida</taxon>
        <taxon>Rhabditina</taxon>
        <taxon>Rhabditomorpha</taxon>
        <taxon>Strongyloidea</taxon>
        <taxon>Heterorhabditidae</taxon>
        <taxon>Heterorhabditis</taxon>
    </lineage>
</organism>
<accession>A0A1I7WQZ6</accession>
<dbReference type="Proteomes" id="UP000095283">
    <property type="component" value="Unplaced"/>
</dbReference>
<evidence type="ECO:0000256" key="1">
    <source>
        <dbReference type="SAM" id="Phobius"/>
    </source>
</evidence>
<keyword evidence="1" id="KW-0812">Transmembrane</keyword>
<keyword evidence="1" id="KW-1133">Transmembrane helix</keyword>
<feature type="transmembrane region" description="Helical" evidence="1">
    <location>
        <begin position="6"/>
        <end position="31"/>
    </location>
</feature>
<keyword evidence="2" id="KW-1185">Reference proteome</keyword>
<proteinExistence type="predicted"/>